<sequence>MILLENYSKINTYINIKPHGYSIINADSVNSIENGIGGFSEDGELLGIYVDDDKLYFQYNDNKYETNPDEIICTNERLKDGKRNFRVKIRDVIVCDITYEPYISPFVLTLGDDEDEFDFLLHLSNLMLDKNAILNFIKGMNNLKKYYSNNN</sequence>
<proteinExistence type="predicted"/>
<evidence type="ECO:0000313" key="1">
    <source>
        <dbReference type="EMBL" id="MFL0251974.1"/>
    </source>
</evidence>
<gene>
    <name evidence="1" type="ORF">ACJDT4_16260</name>
</gene>
<organism evidence="1 2">
    <name type="scientific">Clostridium neuense</name>
    <dbReference type="NCBI Taxonomy" id="1728934"/>
    <lineage>
        <taxon>Bacteria</taxon>
        <taxon>Bacillati</taxon>
        <taxon>Bacillota</taxon>
        <taxon>Clostridia</taxon>
        <taxon>Eubacteriales</taxon>
        <taxon>Clostridiaceae</taxon>
        <taxon>Clostridium</taxon>
    </lineage>
</organism>
<keyword evidence="2" id="KW-1185">Reference proteome</keyword>
<name>A0ABW8THF7_9CLOT</name>
<comment type="caution">
    <text evidence="1">The sequence shown here is derived from an EMBL/GenBank/DDBJ whole genome shotgun (WGS) entry which is preliminary data.</text>
</comment>
<dbReference type="EMBL" id="JBJIAA010000013">
    <property type="protein sequence ID" value="MFL0251974.1"/>
    <property type="molecule type" value="Genomic_DNA"/>
</dbReference>
<evidence type="ECO:0000313" key="2">
    <source>
        <dbReference type="Proteomes" id="UP001623592"/>
    </source>
</evidence>
<dbReference type="RefSeq" id="WP_406788621.1">
    <property type="nucleotide sequence ID" value="NZ_JBJIAA010000013.1"/>
</dbReference>
<protein>
    <submittedName>
        <fullName evidence="1">Uncharacterized protein</fullName>
    </submittedName>
</protein>
<reference evidence="1 2" key="1">
    <citation type="submission" date="2024-11" db="EMBL/GenBank/DDBJ databases">
        <authorList>
            <person name="Heng Y.C."/>
            <person name="Lim A.C.H."/>
            <person name="Lee J.K.Y."/>
            <person name="Kittelmann S."/>
        </authorList>
    </citation>
    <scope>NUCLEOTIDE SEQUENCE [LARGE SCALE GENOMIC DNA]</scope>
    <source>
        <strain evidence="1 2">WILCCON 0114</strain>
    </source>
</reference>
<dbReference type="Proteomes" id="UP001623592">
    <property type="component" value="Unassembled WGS sequence"/>
</dbReference>
<accession>A0ABW8THF7</accession>